<protein>
    <submittedName>
        <fullName evidence="2">Uncharacterized protein</fullName>
    </submittedName>
</protein>
<evidence type="ECO:0000256" key="1">
    <source>
        <dbReference type="SAM" id="MobiDB-lite"/>
    </source>
</evidence>
<comment type="caution">
    <text evidence="2">The sequence shown here is derived from an EMBL/GenBank/DDBJ whole genome shotgun (WGS) entry which is preliminary data.</text>
</comment>
<feature type="region of interest" description="Disordered" evidence="1">
    <location>
        <begin position="106"/>
        <end position="131"/>
    </location>
</feature>
<sequence length="131" mass="14324">MSEISWVVREKLVNASNNYLKDTANFRDNKSDAVLRKIRFEMLGQFDRTKDDIVDSLLGQVCAVGNVSVSSQVQPKNMQQTVGHTHLILLLGPSTVASASIVSDLQDRVPEPRSTSPSTSSQDVLISSPIP</sequence>
<dbReference type="Proteomes" id="UP001431783">
    <property type="component" value="Unassembled WGS sequence"/>
</dbReference>
<gene>
    <name evidence="2" type="ORF">WA026_023411</name>
</gene>
<evidence type="ECO:0000313" key="3">
    <source>
        <dbReference type="Proteomes" id="UP001431783"/>
    </source>
</evidence>
<proteinExistence type="predicted"/>
<name>A0AAW1TQ11_9CUCU</name>
<reference evidence="2 3" key="1">
    <citation type="submission" date="2023-03" db="EMBL/GenBank/DDBJ databases">
        <title>Genome insight into feeding habits of ladybird beetles.</title>
        <authorList>
            <person name="Li H.-S."/>
            <person name="Huang Y.-H."/>
            <person name="Pang H."/>
        </authorList>
    </citation>
    <scope>NUCLEOTIDE SEQUENCE [LARGE SCALE GENOMIC DNA]</scope>
    <source>
        <strain evidence="2">SYSU_2023b</strain>
        <tissue evidence="2">Whole body</tissue>
    </source>
</reference>
<feature type="compositionally biased region" description="Low complexity" evidence="1">
    <location>
        <begin position="112"/>
        <end position="121"/>
    </location>
</feature>
<keyword evidence="3" id="KW-1185">Reference proteome</keyword>
<dbReference type="EMBL" id="JARQZJ010000024">
    <property type="protein sequence ID" value="KAK9873626.1"/>
    <property type="molecule type" value="Genomic_DNA"/>
</dbReference>
<evidence type="ECO:0000313" key="2">
    <source>
        <dbReference type="EMBL" id="KAK9873626.1"/>
    </source>
</evidence>
<organism evidence="2 3">
    <name type="scientific">Henosepilachna vigintioctopunctata</name>
    <dbReference type="NCBI Taxonomy" id="420089"/>
    <lineage>
        <taxon>Eukaryota</taxon>
        <taxon>Metazoa</taxon>
        <taxon>Ecdysozoa</taxon>
        <taxon>Arthropoda</taxon>
        <taxon>Hexapoda</taxon>
        <taxon>Insecta</taxon>
        <taxon>Pterygota</taxon>
        <taxon>Neoptera</taxon>
        <taxon>Endopterygota</taxon>
        <taxon>Coleoptera</taxon>
        <taxon>Polyphaga</taxon>
        <taxon>Cucujiformia</taxon>
        <taxon>Coccinelloidea</taxon>
        <taxon>Coccinellidae</taxon>
        <taxon>Epilachninae</taxon>
        <taxon>Epilachnini</taxon>
        <taxon>Henosepilachna</taxon>
    </lineage>
</organism>
<accession>A0AAW1TQ11</accession>
<dbReference type="AlphaFoldDB" id="A0AAW1TQ11"/>